<evidence type="ECO:0000256" key="4">
    <source>
        <dbReference type="ARBA" id="ARBA00049445"/>
    </source>
</evidence>
<dbReference type="InterPro" id="IPR036812">
    <property type="entry name" value="NAD(P)_OxRdtase_dom_sf"/>
</dbReference>
<dbReference type="PROSITE" id="PS00798">
    <property type="entry name" value="ALDOKETO_REDUCTASE_1"/>
    <property type="match status" value="1"/>
</dbReference>
<evidence type="ECO:0000313" key="10">
    <source>
        <dbReference type="Proteomes" id="UP000240653"/>
    </source>
</evidence>
<dbReference type="EMBL" id="PXYL01000001">
    <property type="protein sequence ID" value="PSJ63801.1"/>
    <property type="molecule type" value="Genomic_DNA"/>
</dbReference>
<organism evidence="9 10">
    <name type="scientific">Pseudaminobacter soli</name>
    <name type="common">ex Li et al. 2025</name>
    <dbReference type="NCBI Taxonomy" id="1295366"/>
    <lineage>
        <taxon>Bacteria</taxon>
        <taxon>Pseudomonadati</taxon>
        <taxon>Pseudomonadota</taxon>
        <taxon>Alphaproteobacteria</taxon>
        <taxon>Hyphomicrobiales</taxon>
        <taxon>Phyllobacteriaceae</taxon>
        <taxon>Pseudaminobacter</taxon>
    </lineage>
</organism>
<feature type="binding site" evidence="6">
    <location>
        <position position="105"/>
    </location>
    <ligand>
        <name>substrate</name>
    </ligand>
</feature>
<dbReference type="GO" id="GO:0051596">
    <property type="term" value="P:methylglyoxal catabolic process"/>
    <property type="evidence" value="ECO:0007669"/>
    <property type="project" value="TreeGrafter"/>
</dbReference>
<dbReference type="GO" id="GO:1990002">
    <property type="term" value="F:methylglyoxal reductase (NADPH) (acetol producing) activity"/>
    <property type="evidence" value="ECO:0007669"/>
    <property type="project" value="TreeGrafter"/>
</dbReference>
<evidence type="ECO:0000256" key="3">
    <source>
        <dbReference type="ARBA" id="ARBA00023002"/>
    </source>
</evidence>
<dbReference type="PANTHER" id="PTHR43827:SF3">
    <property type="entry name" value="NADP-DEPENDENT OXIDOREDUCTASE DOMAIN-CONTAINING PROTEIN"/>
    <property type="match status" value="1"/>
</dbReference>
<dbReference type="PROSITE" id="PS00063">
    <property type="entry name" value="ALDOKETO_REDUCTASE_3"/>
    <property type="match status" value="1"/>
</dbReference>
<protein>
    <submittedName>
        <fullName evidence="9">Aldo/keto reductase</fullName>
    </submittedName>
</protein>
<proteinExistence type="inferred from homology"/>
<evidence type="ECO:0000256" key="1">
    <source>
        <dbReference type="ARBA" id="ARBA00007905"/>
    </source>
</evidence>
<dbReference type="OrthoDB" id="9804790at2"/>
<dbReference type="RefSeq" id="WP_106722155.1">
    <property type="nucleotide sequence ID" value="NZ_PXYL01000001.1"/>
</dbReference>
<dbReference type="PIRSF" id="PIRSF000097">
    <property type="entry name" value="AKR"/>
    <property type="match status" value="1"/>
</dbReference>
<comment type="catalytic activity">
    <reaction evidence="4">
        <text>hydroxyacetone + NADP(+) = methylglyoxal + NADPH + H(+)</text>
        <dbReference type="Rhea" id="RHEA:27986"/>
        <dbReference type="ChEBI" id="CHEBI:15378"/>
        <dbReference type="ChEBI" id="CHEBI:17158"/>
        <dbReference type="ChEBI" id="CHEBI:27957"/>
        <dbReference type="ChEBI" id="CHEBI:57783"/>
        <dbReference type="ChEBI" id="CHEBI:58349"/>
    </reaction>
</comment>
<name>A0A2P7SN10_9HYPH</name>
<dbReference type="PANTHER" id="PTHR43827">
    <property type="entry name" value="2,5-DIKETO-D-GLUCONIC ACID REDUCTASE"/>
    <property type="match status" value="1"/>
</dbReference>
<sequence length="276" mass="29966">MHNVNANGASIPALGLGTWTLKGEECSQLVSDALAIGYRHLDTARMYHNEAAVGAGLRASGIARDDVFVTTKVWWTDIAQGDLQRSAEASLKDLGLDHVDLLLIHWPNPNIPLEASIKALNEVKRSGLARHIGVANFPTGLLSRAVEVSEAPLVANQVEYHPYLDQSKVLRLCRANGVALVSYCPLFRDGGLFAERAVQDAAARHGKTPGQVVLRWHVQQEGVVAIPRTTKSSRLAENIDIFDFALSDEEMAAISALTGQNRRICDGDFAPEWDAA</sequence>
<dbReference type="InterPro" id="IPR023210">
    <property type="entry name" value="NADP_OxRdtase_dom"/>
</dbReference>
<dbReference type="FunFam" id="3.20.20.100:FF:000002">
    <property type="entry name" value="2,5-diketo-D-gluconic acid reductase A"/>
    <property type="match status" value="1"/>
</dbReference>
<dbReference type="Proteomes" id="UP000240653">
    <property type="component" value="Unassembled WGS sequence"/>
</dbReference>
<feature type="active site" description="Proton donor" evidence="5">
    <location>
        <position position="47"/>
    </location>
</feature>
<dbReference type="Gene3D" id="3.20.20.100">
    <property type="entry name" value="NADP-dependent oxidoreductase domain"/>
    <property type="match status" value="1"/>
</dbReference>
<evidence type="ECO:0000313" key="9">
    <source>
        <dbReference type="EMBL" id="PSJ63801.1"/>
    </source>
</evidence>
<comment type="caution">
    <text evidence="9">The sequence shown here is derived from an EMBL/GenBank/DDBJ whole genome shotgun (WGS) entry which is preliminary data.</text>
</comment>
<dbReference type="AlphaFoldDB" id="A0A2P7SN10"/>
<dbReference type="PRINTS" id="PR00069">
    <property type="entry name" value="ALDKETRDTASE"/>
</dbReference>
<dbReference type="InterPro" id="IPR020471">
    <property type="entry name" value="AKR"/>
</dbReference>
<dbReference type="Pfam" id="PF00248">
    <property type="entry name" value="Aldo_ket_red"/>
    <property type="match status" value="1"/>
</dbReference>
<feature type="domain" description="NADP-dependent oxidoreductase" evidence="8">
    <location>
        <begin position="14"/>
        <end position="257"/>
    </location>
</feature>
<evidence type="ECO:0000256" key="5">
    <source>
        <dbReference type="PIRSR" id="PIRSR000097-1"/>
    </source>
</evidence>
<dbReference type="SUPFAM" id="SSF51430">
    <property type="entry name" value="NAD(P)-linked oxidoreductase"/>
    <property type="match status" value="1"/>
</dbReference>
<comment type="similarity">
    <text evidence="1">Belongs to the aldo/keto reductase family.</text>
</comment>
<keyword evidence="3" id="KW-0560">Oxidoreductase</keyword>
<evidence type="ECO:0000256" key="7">
    <source>
        <dbReference type="PIRSR" id="PIRSR000097-3"/>
    </source>
</evidence>
<dbReference type="CDD" id="cd19140">
    <property type="entry name" value="AKR_AKR3F3"/>
    <property type="match status" value="1"/>
</dbReference>
<evidence type="ECO:0000259" key="8">
    <source>
        <dbReference type="Pfam" id="PF00248"/>
    </source>
</evidence>
<evidence type="ECO:0000256" key="6">
    <source>
        <dbReference type="PIRSR" id="PIRSR000097-2"/>
    </source>
</evidence>
<accession>A0A2P7SN10</accession>
<evidence type="ECO:0000256" key="2">
    <source>
        <dbReference type="ARBA" id="ARBA00022857"/>
    </source>
</evidence>
<reference evidence="9 10" key="1">
    <citation type="submission" date="2018-03" db="EMBL/GenBank/DDBJ databases">
        <title>The draft genome of Mesorhizobium soli JCM 19897.</title>
        <authorList>
            <person name="Li L."/>
            <person name="Liu L."/>
            <person name="Liang L."/>
            <person name="Wang T."/>
            <person name="Zhang X."/>
        </authorList>
    </citation>
    <scope>NUCLEOTIDE SEQUENCE [LARGE SCALE GENOMIC DNA]</scope>
    <source>
        <strain evidence="9 10">JCM 19897</strain>
    </source>
</reference>
<gene>
    <name evidence="9" type="ORF">C7I85_01350</name>
</gene>
<keyword evidence="10" id="KW-1185">Reference proteome</keyword>
<dbReference type="InterPro" id="IPR018170">
    <property type="entry name" value="Aldo/ket_reductase_CS"/>
</dbReference>
<keyword evidence="2" id="KW-0521">NADP</keyword>
<feature type="site" description="Lowers pKa of active site Tyr" evidence="7">
    <location>
        <position position="72"/>
    </location>
</feature>